<evidence type="ECO:0000313" key="2">
    <source>
        <dbReference type="Proteomes" id="UP000826722"/>
    </source>
</evidence>
<reference evidence="1" key="1">
    <citation type="journal article" date="2021" name="Arch. Microbiol.">
        <title>Methyloradius palustris gen. nov., sp. nov., a methanol-oxidizing bacterium isolated from snow.</title>
        <authorList>
            <person name="Miyadera T."/>
            <person name="Kojima H."/>
            <person name="Fukui M."/>
        </authorList>
    </citation>
    <scope>NUCLEOTIDE SEQUENCE</scope>
    <source>
        <strain evidence="1">Zm11</strain>
    </source>
</reference>
<name>A0A8D5JVV3_9PROT</name>
<sequence length="60" mass="6817">MTTLQISIRDYLIDYKCQTAFDAYKCQKKGLLVRGKILQDKADDISAALISYEMACNAEH</sequence>
<keyword evidence="2" id="KW-1185">Reference proteome</keyword>
<protein>
    <submittedName>
        <fullName evidence="1">Uncharacterized protein</fullName>
    </submittedName>
</protein>
<proteinExistence type="predicted"/>
<gene>
    <name evidence="1" type="ORF">ZMTM_07380</name>
</gene>
<dbReference type="AlphaFoldDB" id="A0A8D5JVV3"/>
<organism evidence="1 2">
    <name type="scientific">Methyloradius palustris</name>
    <dbReference type="NCBI Taxonomy" id="2778876"/>
    <lineage>
        <taxon>Bacteria</taxon>
        <taxon>Pseudomonadati</taxon>
        <taxon>Pseudomonadota</taxon>
        <taxon>Betaproteobacteria</taxon>
        <taxon>Nitrosomonadales</taxon>
        <taxon>Methylophilaceae</taxon>
        <taxon>Methyloradius</taxon>
    </lineage>
</organism>
<evidence type="ECO:0000313" key="1">
    <source>
        <dbReference type="EMBL" id="BCM24479.1"/>
    </source>
</evidence>
<accession>A0A8D5JVV3</accession>
<dbReference type="KEGG" id="mpau:ZMTM_07380"/>
<dbReference type="EMBL" id="AP024110">
    <property type="protein sequence ID" value="BCM24479.1"/>
    <property type="molecule type" value="Genomic_DNA"/>
</dbReference>
<dbReference type="Proteomes" id="UP000826722">
    <property type="component" value="Chromosome"/>
</dbReference>